<dbReference type="AlphaFoldDB" id="A0AAU9JVT0"/>
<evidence type="ECO:0000256" key="1">
    <source>
        <dbReference type="SAM" id="SignalP"/>
    </source>
</evidence>
<accession>A0AAU9JVT0</accession>
<organism evidence="2 3">
    <name type="scientific">Blepharisma stoltei</name>
    <dbReference type="NCBI Taxonomy" id="1481888"/>
    <lineage>
        <taxon>Eukaryota</taxon>
        <taxon>Sar</taxon>
        <taxon>Alveolata</taxon>
        <taxon>Ciliophora</taxon>
        <taxon>Postciliodesmatophora</taxon>
        <taxon>Heterotrichea</taxon>
        <taxon>Heterotrichida</taxon>
        <taxon>Blepharismidae</taxon>
        <taxon>Blepharisma</taxon>
    </lineage>
</organism>
<keyword evidence="3" id="KW-1185">Reference proteome</keyword>
<gene>
    <name evidence="2" type="ORF">BSTOLATCC_MIC50218</name>
</gene>
<dbReference type="EMBL" id="CAJZBQ010000050">
    <property type="protein sequence ID" value="CAG9330109.1"/>
    <property type="molecule type" value="Genomic_DNA"/>
</dbReference>
<feature type="chain" id="PRO_5043975727" evidence="1">
    <location>
        <begin position="17"/>
        <end position="1089"/>
    </location>
</feature>
<evidence type="ECO:0000313" key="3">
    <source>
        <dbReference type="Proteomes" id="UP001162131"/>
    </source>
</evidence>
<comment type="caution">
    <text evidence="2">The sequence shown here is derived from an EMBL/GenBank/DDBJ whole genome shotgun (WGS) entry which is preliminary data.</text>
</comment>
<feature type="signal peptide" evidence="1">
    <location>
        <begin position="1"/>
        <end position="16"/>
    </location>
</feature>
<name>A0AAU9JVT0_9CILI</name>
<proteinExistence type="predicted"/>
<reference evidence="2" key="1">
    <citation type="submission" date="2021-09" db="EMBL/GenBank/DDBJ databases">
        <authorList>
            <consortium name="AG Swart"/>
            <person name="Singh M."/>
            <person name="Singh A."/>
            <person name="Seah K."/>
            <person name="Emmerich C."/>
        </authorList>
    </citation>
    <scope>NUCLEOTIDE SEQUENCE</scope>
    <source>
        <strain evidence="2">ATCC30299</strain>
    </source>
</reference>
<dbReference type="Proteomes" id="UP001162131">
    <property type="component" value="Unassembled WGS sequence"/>
</dbReference>
<sequence length="1089" mass="115457">MANLASFIALIQLASCLTFGKYNSSLDPGRIAWPKHTWFNNPIELTQTDTGSTVTLTVHFRPTTTLTGATVQIIFPSTYSTEPAKTVTLSTSYNLKSGKDASATYSTTLPSAGLYGPFGIVTRHSQTGQIVDANYNFGCIVVTNSVSASFLTVSRAASSTITTINTDNTLEFYFTLTFSLWAHDIIEIVPDSNWVLKTGPICKSIGDQNPLIGPDNTNISDLPCSLGLKSSASTGVATGVDSDVASDSIYIYGIASDAYVSSGSNSNSYIIKLEVSSITSPAFVTSSSSWIVNIWRFGTNRLLAKYATSSGPGSTAGSAYFTSWESQNYPSNSIVVGQVLYTKVKVETSNPLPTYSILVVTFSSVDIFNTAWWSDLDGSTLRAKGLCYVTPFIDGASCVATDATTATVTFMKAQAKGSVSFVVLSYFSGLTPQVSKITTYYTPSASIIVDQSANNPGLFIIKATSSTVYKIPDVALHALGYWTVQYPKLIPVNNIIPYYISSSNDQNQAGVKGKDIFIRVTPGSSNTWGGASGVAASLIFYFNRVSSVSFNNFNSVYIDSFGVTANCYINTATDLESSTAADRNLDAASPTITPGTSTSNQVFIAFSSDSAAVAPGSYLIVRFTGLDKTSLPYVASNKGTFYEIWAKAFYSTTTEIGSSVISVLPQTPWAARFYTLPLCKDQLDGIPIVNYFQPVNFDYDFSAQSYAIDIEIDQGYSSTSGFMGTGIMATNDAGTLTLGTHFLSTASSPTATFAVSGNQLTITLKGLGSTSVSESSTVKTYLPSAISTLGQTNLNLNTYFYYTKSSDPSLRQVLYQNTWTTWTINTILQNFDSASIGAAQTSGSSWSVGTVQSVTISQLIQISGYSIFNGDYIGLSLPKGYTFSTASIFSAATNGGAFENSPPSSTYYINSSSDTGNGGFIMAYDTHSAWGSLMASSSSTIGFNLAVSNVQPPNYSIESGNSIFGVWVSSDIGANCRYSQAYSGTKSTVIISPIASFSALYSLSGSILVATLTSDLKAGSYNVVAAGVMPPVNPGPDSIDKDCFTALSTKTSSGNVIETWDTSNEASYQTSIASSSSVTIGTSTLIVNT</sequence>
<evidence type="ECO:0000313" key="2">
    <source>
        <dbReference type="EMBL" id="CAG9330109.1"/>
    </source>
</evidence>
<keyword evidence="1" id="KW-0732">Signal</keyword>
<protein>
    <submittedName>
        <fullName evidence="2">Uncharacterized protein</fullName>
    </submittedName>
</protein>